<sequence length="121" mass="13324">MKTFALTALAAIGLAFTAGTADAQFRSRSVPSYNYPSTVYNYPSTVYPSAIYNYPSVTYSSYAPAYTGIVTSNYYSPYSGSVVTPAGFTTTYSTPYYSAPYYSTPYSNSYGGMYRGRGWRR</sequence>
<evidence type="ECO:0000256" key="1">
    <source>
        <dbReference type="SAM" id="SignalP"/>
    </source>
</evidence>
<comment type="caution">
    <text evidence="2">The sequence shown here is derived from an EMBL/GenBank/DDBJ whole genome shotgun (WGS) entry which is preliminary data.</text>
</comment>
<reference evidence="3" key="1">
    <citation type="journal article" date="2023" name="Mar. Drugs">
        <title>Gemmata algarum, a Novel Planctomycete Isolated from an Algal Mat, Displays Antimicrobial Activity.</title>
        <authorList>
            <person name="Kumar G."/>
            <person name="Kallscheuer N."/>
            <person name="Kashif M."/>
            <person name="Ahamad S."/>
            <person name="Jagadeeshwari U."/>
            <person name="Pannikurungottu S."/>
            <person name="Haufschild T."/>
            <person name="Kabuu M."/>
            <person name="Sasikala C."/>
            <person name="Jogler C."/>
            <person name="Ramana C."/>
        </authorList>
    </citation>
    <scope>NUCLEOTIDE SEQUENCE [LARGE SCALE GENOMIC DNA]</scope>
    <source>
        <strain evidence="3">JC673</strain>
    </source>
</reference>
<evidence type="ECO:0000313" key="3">
    <source>
        <dbReference type="Proteomes" id="UP001272242"/>
    </source>
</evidence>
<name>A0ABU5EWF5_9BACT</name>
<feature type="signal peptide" evidence="1">
    <location>
        <begin position="1"/>
        <end position="23"/>
    </location>
</feature>
<keyword evidence="1" id="KW-0732">Signal</keyword>
<dbReference type="EMBL" id="JAXBLV010000110">
    <property type="protein sequence ID" value="MDY3559501.1"/>
    <property type="molecule type" value="Genomic_DNA"/>
</dbReference>
<feature type="chain" id="PRO_5047455656" evidence="1">
    <location>
        <begin position="24"/>
        <end position="121"/>
    </location>
</feature>
<evidence type="ECO:0000313" key="2">
    <source>
        <dbReference type="EMBL" id="MDY3559501.1"/>
    </source>
</evidence>
<protein>
    <submittedName>
        <fullName evidence="2">Uncharacterized protein</fullName>
    </submittedName>
</protein>
<keyword evidence="3" id="KW-1185">Reference proteome</keyword>
<proteinExistence type="predicted"/>
<gene>
    <name evidence="2" type="ORF">R5W23_000494</name>
</gene>
<organism evidence="2 3">
    <name type="scientific">Gemmata algarum</name>
    <dbReference type="NCBI Taxonomy" id="2975278"/>
    <lineage>
        <taxon>Bacteria</taxon>
        <taxon>Pseudomonadati</taxon>
        <taxon>Planctomycetota</taxon>
        <taxon>Planctomycetia</taxon>
        <taxon>Gemmatales</taxon>
        <taxon>Gemmataceae</taxon>
        <taxon>Gemmata</taxon>
    </lineage>
</organism>
<dbReference type="Proteomes" id="UP001272242">
    <property type="component" value="Unassembled WGS sequence"/>
</dbReference>
<accession>A0ABU5EWF5</accession>
<dbReference type="RefSeq" id="WP_320686250.1">
    <property type="nucleotide sequence ID" value="NZ_JAXBLV010000110.1"/>
</dbReference>